<dbReference type="Proteomes" id="UP000244168">
    <property type="component" value="Unassembled WGS sequence"/>
</dbReference>
<evidence type="ECO:0000313" key="5">
    <source>
        <dbReference type="EMBL" id="PTQ92629.1"/>
    </source>
</evidence>
<comment type="caution">
    <text evidence="5">The sequence shown here is derived from an EMBL/GenBank/DDBJ whole genome shotgun (WGS) entry which is preliminary data.</text>
</comment>
<dbReference type="OrthoDB" id="7678715at2"/>
<dbReference type="SUPFAM" id="SSF46785">
    <property type="entry name" value="Winged helix' DNA-binding domain"/>
    <property type="match status" value="1"/>
</dbReference>
<reference evidence="5 6" key="1">
    <citation type="submission" date="2018-04" db="EMBL/GenBank/DDBJ databases">
        <title>Genomic Encyclopedia of Archaeal and Bacterial Type Strains, Phase II (KMG-II): from individual species to whole genera.</title>
        <authorList>
            <person name="Goeker M."/>
        </authorList>
    </citation>
    <scope>NUCLEOTIDE SEQUENCE [LARGE SCALE GENOMIC DNA]</scope>
    <source>
        <strain evidence="5 6">DSM 26809</strain>
    </source>
</reference>
<keyword evidence="6" id="KW-1185">Reference proteome</keyword>
<name>A0A2T5J4P5_9SPHI</name>
<keyword evidence="1" id="KW-0805">Transcription regulation</keyword>
<evidence type="ECO:0000313" key="6">
    <source>
        <dbReference type="Proteomes" id="UP000244168"/>
    </source>
</evidence>
<organism evidence="5 6">
    <name type="scientific">Mucilaginibacter yixingensis</name>
    <dbReference type="NCBI Taxonomy" id="1295612"/>
    <lineage>
        <taxon>Bacteria</taxon>
        <taxon>Pseudomonadati</taxon>
        <taxon>Bacteroidota</taxon>
        <taxon>Sphingobacteriia</taxon>
        <taxon>Sphingobacteriales</taxon>
        <taxon>Sphingobacteriaceae</taxon>
        <taxon>Mucilaginibacter</taxon>
    </lineage>
</organism>
<dbReference type="InterPro" id="IPR036388">
    <property type="entry name" value="WH-like_DNA-bd_sf"/>
</dbReference>
<accession>A0A2T5J4P5</accession>
<dbReference type="RefSeq" id="WP_107831367.1">
    <property type="nucleotide sequence ID" value="NZ_CP160205.1"/>
</dbReference>
<dbReference type="Gene3D" id="1.10.10.10">
    <property type="entry name" value="Winged helix-like DNA-binding domain superfamily/Winged helix DNA-binding domain"/>
    <property type="match status" value="1"/>
</dbReference>
<evidence type="ECO:0000256" key="2">
    <source>
        <dbReference type="ARBA" id="ARBA00023125"/>
    </source>
</evidence>
<sequence>MDLKQFKHCGLNVTLGMLAGKWKPIILFYLFHNDQMRFTELWRVIPKVTKKVLLEQLKDLEANQLVIREERHTFPPEVYYGLSMQGKALGPALAALENWANEYVPTQVEAMRKATKPINK</sequence>
<dbReference type="PANTHER" id="PTHR33204">
    <property type="entry name" value="TRANSCRIPTIONAL REGULATOR, MARR FAMILY"/>
    <property type="match status" value="1"/>
</dbReference>
<dbReference type="PROSITE" id="PS51118">
    <property type="entry name" value="HTH_HXLR"/>
    <property type="match status" value="1"/>
</dbReference>
<dbReference type="InterPro" id="IPR036390">
    <property type="entry name" value="WH_DNA-bd_sf"/>
</dbReference>
<evidence type="ECO:0000256" key="1">
    <source>
        <dbReference type="ARBA" id="ARBA00023015"/>
    </source>
</evidence>
<dbReference type="AlphaFoldDB" id="A0A2T5J4P5"/>
<gene>
    <name evidence="5" type="ORF">C8P68_1116</name>
</gene>
<protein>
    <submittedName>
        <fullName evidence="5">HxlR family transcriptional regulator</fullName>
    </submittedName>
</protein>
<evidence type="ECO:0000259" key="4">
    <source>
        <dbReference type="PROSITE" id="PS51118"/>
    </source>
</evidence>
<dbReference type="PANTHER" id="PTHR33204:SF29">
    <property type="entry name" value="TRANSCRIPTIONAL REGULATOR"/>
    <property type="match status" value="1"/>
</dbReference>
<dbReference type="EMBL" id="QAOQ01000011">
    <property type="protein sequence ID" value="PTQ92629.1"/>
    <property type="molecule type" value="Genomic_DNA"/>
</dbReference>
<keyword evidence="3" id="KW-0804">Transcription</keyword>
<evidence type="ECO:0000256" key="3">
    <source>
        <dbReference type="ARBA" id="ARBA00023163"/>
    </source>
</evidence>
<dbReference type="InterPro" id="IPR002577">
    <property type="entry name" value="HTH_HxlR"/>
</dbReference>
<proteinExistence type="predicted"/>
<dbReference type="Pfam" id="PF01638">
    <property type="entry name" value="HxlR"/>
    <property type="match status" value="1"/>
</dbReference>
<feature type="domain" description="HTH hxlR-type" evidence="4">
    <location>
        <begin position="9"/>
        <end position="108"/>
    </location>
</feature>
<keyword evidence="2" id="KW-0238">DNA-binding</keyword>
<dbReference type="GO" id="GO:0003677">
    <property type="term" value="F:DNA binding"/>
    <property type="evidence" value="ECO:0007669"/>
    <property type="project" value="UniProtKB-KW"/>
</dbReference>